<comment type="similarity">
    <text evidence="1">Belongs to the peptidase M81 family.</text>
</comment>
<dbReference type="InterPro" id="IPR009197">
    <property type="entry name" value="MlrC"/>
</dbReference>
<keyword evidence="1" id="KW-0378">Hydrolase</keyword>
<dbReference type="RefSeq" id="WP_251937795.1">
    <property type="nucleotide sequence ID" value="NZ_CP098747.1"/>
</dbReference>
<dbReference type="Pfam" id="PF07364">
    <property type="entry name" value="DUF1485"/>
    <property type="match status" value="1"/>
</dbReference>
<dbReference type="InterPro" id="IPR015995">
    <property type="entry name" value="MlrC_N"/>
</dbReference>
<keyword evidence="1" id="KW-0482">Metalloprotease</keyword>
<feature type="domain" description="Microcystin LR degradation protein MlrC C-terminal" evidence="2">
    <location>
        <begin position="297"/>
        <end position="470"/>
    </location>
</feature>
<dbReference type="Proteomes" id="UP001056291">
    <property type="component" value="Chromosome"/>
</dbReference>
<evidence type="ECO:0000259" key="3">
    <source>
        <dbReference type="Pfam" id="PF07364"/>
    </source>
</evidence>
<comment type="function">
    <text evidence="1">Involved in peptidolytic degradation of cyclic heptapeptide hepatotoxin microcystin (MC).</text>
</comment>
<keyword evidence="5" id="KW-1185">Reference proteome</keyword>
<dbReference type="EMBL" id="CP098747">
    <property type="protein sequence ID" value="USG63158.1"/>
    <property type="molecule type" value="Genomic_DNA"/>
</dbReference>
<evidence type="ECO:0000256" key="1">
    <source>
        <dbReference type="PIRNR" id="PIRNR012702"/>
    </source>
</evidence>
<dbReference type="Pfam" id="PF07171">
    <property type="entry name" value="MlrC_C"/>
    <property type="match status" value="1"/>
</dbReference>
<gene>
    <name evidence="4" type="ORF">NBZ79_09235</name>
</gene>
<evidence type="ECO:0000259" key="2">
    <source>
        <dbReference type="Pfam" id="PF07171"/>
    </source>
</evidence>
<reference evidence="4" key="1">
    <citation type="submission" date="2022-06" db="EMBL/GenBank/DDBJ databases">
        <title>Sneathiella actinostolidae sp. nov., isolated from a sea anemonein the Western Pacific Ocean.</title>
        <authorList>
            <person name="Wei M.J."/>
        </authorList>
    </citation>
    <scope>NUCLEOTIDE SEQUENCE</scope>
    <source>
        <strain evidence="4">PHK-P5</strain>
    </source>
</reference>
<proteinExistence type="inferred from homology"/>
<feature type="domain" description="Microcystin LR degradation protein MlrC N-terminal" evidence="3">
    <location>
        <begin position="3"/>
        <end position="285"/>
    </location>
</feature>
<accession>A0ABY4WAI6</accession>
<protein>
    <recommendedName>
        <fullName evidence="1">Microcystinase C</fullName>
        <shortName evidence="1">MlrC</shortName>
    </recommendedName>
</protein>
<comment type="cofactor">
    <cofactor evidence="1">
        <name>Zn(2+)</name>
        <dbReference type="ChEBI" id="CHEBI:29105"/>
    </cofactor>
    <text evidence="1">Binds 1 zinc ion per subunit.</text>
</comment>
<dbReference type="PIRSF" id="PIRSF012702">
    <property type="entry name" value="UCP012702"/>
    <property type="match status" value="1"/>
</dbReference>
<name>A0ABY4WAI6_9PROT</name>
<evidence type="ECO:0000313" key="5">
    <source>
        <dbReference type="Proteomes" id="UP001056291"/>
    </source>
</evidence>
<dbReference type="InterPro" id="IPR010799">
    <property type="entry name" value="MlrC_C"/>
</dbReference>
<keyword evidence="1" id="KW-0479">Metal-binding</keyword>
<keyword evidence="1" id="KW-0645">Protease</keyword>
<evidence type="ECO:0000313" key="4">
    <source>
        <dbReference type="EMBL" id="USG63158.1"/>
    </source>
</evidence>
<sequence length="492" mass="53660">MKLFTAALGTETHTFAPLPTDTAAFEECYLVRGGNHPDDIHMIGVPLVIWRDHAKARGWEVVESLCTFATPSGITVRKTFETFRDEILADLKVALPVDGVILSLHGAMVAHGYDDCEGDLVHGVRELVGPGVPIGVELDLHCHLSRQFIDDVTAVVIYKEYPHIDAAPRAEELWKIMEATLDGKASPVITMFDCRMIGVYHTTREPMISYVKKMQEMEERDGVLSVSLAHGFPWGDIPEEGTRLMVVTDGDETLGRKVAEDLGREFWSLRDVVTPVFDDLDTAVGKSLSHSGKPMVLADMADNPGGGAVGDSTFIVKELLDKGERNFAVGSIWDPISVEIAISAGEGTGIGLRIGGKISAESGDPLDVKATVKKIVRNCVVDGLGASKRNLGDAVCLDVEGAEIIIHSARCQNFNPTTFTALGIDYASKKILVVKSMQHFYAAYEPVAGEIIYVAAPGTLAWDFSVMPYDKVARPVWPVDEDPWATNEERPW</sequence>
<organism evidence="4 5">
    <name type="scientific">Sneathiella marina</name>
    <dbReference type="NCBI Taxonomy" id="2950108"/>
    <lineage>
        <taxon>Bacteria</taxon>
        <taxon>Pseudomonadati</taxon>
        <taxon>Pseudomonadota</taxon>
        <taxon>Alphaproteobacteria</taxon>
        <taxon>Sneathiellales</taxon>
        <taxon>Sneathiellaceae</taxon>
        <taxon>Sneathiella</taxon>
    </lineage>
</organism>